<dbReference type="GO" id="GO:1902670">
    <property type="term" value="F:carbon dioxide binding"/>
    <property type="evidence" value="ECO:0007669"/>
    <property type="project" value="TreeGrafter"/>
</dbReference>
<protein>
    <submittedName>
        <fullName evidence="3">Hydrogenase assembly protein HypC</fullName>
    </submittedName>
    <submittedName>
        <fullName evidence="2">HypC/HybG/HupF family hydrogenase formation chaperone</fullName>
    </submittedName>
</protein>
<dbReference type="Proteomes" id="UP000243024">
    <property type="component" value="Unassembled WGS sequence"/>
</dbReference>
<reference evidence="3 4" key="1">
    <citation type="submission" date="2015-09" db="EMBL/GenBank/DDBJ databases">
        <title>Draft genome sequence of Hydrogenibacillus schlegelii DSM 2000.</title>
        <authorList>
            <person name="Hemp J."/>
        </authorList>
    </citation>
    <scope>NUCLEOTIDE SEQUENCE [LARGE SCALE GENOMIC DNA]</scope>
    <source>
        <strain evidence="3 4">MA 48</strain>
    </source>
</reference>
<accession>A0A132N8F3</accession>
<dbReference type="InterPro" id="IPR019812">
    <property type="entry name" value="Hydgase_assmbl_chp_CS"/>
</dbReference>
<dbReference type="GO" id="GO:0005506">
    <property type="term" value="F:iron ion binding"/>
    <property type="evidence" value="ECO:0007669"/>
    <property type="project" value="TreeGrafter"/>
</dbReference>
<comment type="similarity">
    <text evidence="1">Belongs to the HupF/HypC family.</text>
</comment>
<keyword evidence="4" id="KW-1185">Reference proteome</keyword>
<sequence>MCLAIPGQIVELDDRGQYATVDVSGVRRKVNVGLLKQEDVTVGDWVLIHVGFAMSKISAEQAEEQLRLLSVLGEAEGALEEVRGYQFDPSFGEGPKGAGRG</sequence>
<dbReference type="Gene3D" id="2.30.30.140">
    <property type="match status" value="1"/>
</dbReference>
<dbReference type="GO" id="GO:0051604">
    <property type="term" value="P:protein maturation"/>
    <property type="evidence" value="ECO:0007669"/>
    <property type="project" value="TreeGrafter"/>
</dbReference>
<dbReference type="RefSeq" id="WP_066203616.1">
    <property type="nucleotide sequence ID" value="NZ_CBCSAS010000006.1"/>
</dbReference>
<evidence type="ECO:0000313" key="3">
    <source>
        <dbReference type="EMBL" id="OAR03354.1"/>
    </source>
</evidence>
<evidence type="ECO:0000313" key="4">
    <source>
        <dbReference type="Proteomes" id="UP000243024"/>
    </source>
</evidence>
<dbReference type="NCBIfam" id="TIGR00074">
    <property type="entry name" value="hypC_hupF"/>
    <property type="match status" value="1"/>
</dbReference>
<comment type="caution">
    <text evidence="3">The sequence shown here is derived from an EMBL/GenBank/DDBJ whole genome shotgun (WGS) entry which is preliminary data.</text>
</comment>
<evidence type="ECO:0000313" key="2">
    <source>
        <dbReference type="EMBL" id="MBT9281816.1"/>
    </source>
</evidence>
<dbReference type="PROSITE" id="PS01097">
    <property type="entry name" value="HUPF_HYPC"/>
    <property type="match status" value="1"/>
</dbReference>
<name>A0A132N8F3_HYDSH</name>
<dbReference type="PRINTS" id="PR00445">
    <property type="entry name" value="HUPFHYPC"/>
</dbReference>
<dbReference type="EMBL" id="JAHHQF010000043">
    <property type="protein sequence ID" value="MBT9281816.1"/>
    <property type="molecule type" value="Genomic_DNA"/>
</dbReference>
<dbReference type="PANTHER" id="PTHR35177">
    <property type="entry name" value="HYDROGENASE MATURATION FACTOR HYBG"/>
    <property type="match status" value="1"/>
</dbReference>
<dbReference type="Proteomes" id="UP000748108">
    <property type="component" value="Unassembled WGS sequence"/>
</dbReference>
<gene>
    <name evidence="2" type="ORF">KM312_04035</name>
    <name evidence="3" type="ORF">SA87_04180</name>
</gene>
<evidence type="ECO:0000256" key="1">
    <source>
        <dbReference type="ARBA" id="ARBA00006018"/>
    </source>
</evidence>
<dbReference type="STRING" id="1484.SA87_04180"/>
<dbReference type="Pfam" id="PF01455">
    <property type="entry name" value="HupF_HypC"/>
    <property type="match status" value="1"/>
</dbReference>
<proteinExistence type="inferred from homology"/>
<dbReference type="FunFam" id="2.30.30.140:FF:000022">
    <property type="entry name" value="Hydrogenase assembly chaperone HybG"/>
    <property type="match status" value="1"/>
</dbReference>
<reference evidence="2" key="2">
    <citation type="journal article" date="2021" name="Microbiology">
        <title>Metagenomic Analysis of the Microbial Community in the Underground Coal Fire Area (Kemerovo Region, Russia) Revealed Predominance of Thermophilic Members of the Phyla Deinococcus-thermus, Aquificae, and Firmicutes.</title>
        <authorList>
            <person name="Kadnikov V."/>
            <person name="Mardanov A.V."/>
            <person name="Beletsky A.V."/>
            <person name="Karnachuk O.V."/>
            <person name="Ravin N.V."/>
        </authorList>
    </citation>
    <scope>NUCLEOTIDE SEQUENCE</scope>
    <source>
        <strain evidence="2">RBS10-49</strain>
    </source>
</reference>
<dbReference type="OrthoDB" id="9806017at2"/>
<dbReference type="SUPFAM" id="SSF159127">
    <property type="entry name" value="HupF/HypC-like"/>
    <property type="match status" value="1"/>
</dbReference>
<dbReference type="AlphaFoldDB" id="A0A132N8F3"/>
<organism evidence="3 4">
    <name type="scientific">Hydrogenibacillus schlegelii</name>
    <name type="common">Bacillus schlegelii</name>
    <dbReference type="NCBI Taxonomy" id="1484"/>
    <lineage>
        <taxon>Bacteria</taxon>
        <taxon>Bacillati</taxon>
        <taxon>Bacillota</taxon>
        <taxon>Bacilli</taxon>
        <taxon>Bacillales</taxon>
        <taxon>Bacillales Family X. Incertae Sedis</taxon>
        <taxon>Hydrogenibacillus</taxon>
    </lineage>
</organism>
<dbReference type="EMBL" id="JXBB01000063">
    <property type="protein sequence ID" value="OAR03354.1"/>
    <property type="molecule type" value="Genomic_DNA"/>
</dbReference>
<dbReference type="PANTHER" id="PTHR35177:SF2">
    <property type="entry name" value="HYDROGENASE MATURATION FACTOR HYBG"/>
    <property type="match status" value="1"/>
</dbReference>
<dbReference type="InterPro" id="IPR001109">
    <property type="entry name" value="Hydrogenase_HupF/HypC"/>
</dbReference>